<sequence length="53" mass="5951">MAAECGTWSFWKEKLAPVVGSNWEWSPTSFQVEDSKVAEERNSPTLDTTLCPC</sequence>
<gene>
    <name evidence="1" type="ORF">VM1G_11895</name>
</gene>
<evidence type="ECO:0000313" key="1">
    <source>
        <dbReference type="EMBL" id="KUI73275.1"/>
    </source>
</evidence>
<dbReference type="Proteomes" id="UP000078559">
    <property type="component" value="Chromosome 10"/>
</dbReference>
<dbReference type="AlphaFoldDB" id="A0A194WAY1"/>
<organism evidence="1 2">
    <name type="scientific">Cytospora mali</name>
    <name type="common">Apple Valsa canker fungus</name>
    <name type="synonym">Valsa mali</name>
    <dbReference type="NCBI Taxonomy" id="578113"/>
    <lineage>
        <taxon>Eukaryota</taxon>
        <taxon>Fungi</taxon>
        <taxon>Dikarya</taxon>
        <taxon>Ascomycota</taxon>
        <taxon>Pezizomycotina</taxon>
        <taxon>Sordariomycetes</taxon>
        <taxon>Sordariomycetidae</taxon>
        <taxon>Diaporthales</taxon>
        <taxon>Cytosporaceae</taxon>
        <taxon>Cytospora</taxon>
    </lineage>
</organism>
<keyword evidence="2" id="KW-1185">Reference proteome</keyword>
<evidence type="ECO:0000313" key="2">
    <source>
        <dbReference type="Proteomes" id="UP000078559"/>
    </source>
</evidence>
<dbReference type="EMBL" id="CM003107">
    <property type="protein sequence ID" value="KUI73275.1"/>
    <property type="molecule type" value="Genomic_DNA"/>
</dbReference>
<proteinExistence type="predicted"/>
<name>A0A194WAY1_CYTMA</name>
<reference evidence="1" key="1">
    <citation type="submission" date="2014-12" db="EMBL/GenBank/DDBJ databases">
        <title>Genome Sequence of Valsa Canker Pathogens Uncovers a Specific Adaption of Colonization on Woody Bark.</title>
        <authorList>
            <person name="Yin Z."/>
            <person name="Liu H."/>
            <person name="Gao X."/>
            <person name="Li Z."/>
            <person name="Song N."/>
            <person name="Ke X."/>
            <person name="Dai Q."/>
            <person name="Wu Y."/>
            <person name="Sun Y."/>
            <person name="Xu J.-R."/>
            <person name="Kang Z.K."/>
            <person name="Wang L."/>
            <person name="Huang L."/>
        </authorList>
    </citation>
    <scope>NUCLEOTIDE SEQUENCE [LARGE SCALE GENOMIC DNA]</scope>
    <source>
        <strain evidence="1">03-8</strain>
    </source>
</reference>
<accession>A0A194WAY1</accession>
<protein>
    <submittedName>
        <fullName evidence="1">Uncharacterized protein</fullName>
    </submittedName>
</protein>